<keyword evidence="2" id="KW-0964">Secreted</keyword>
<keyword evidence="3" id="KW-0732">Signal</keyword>
<dbReference type="AlphaFoldDB" id="A0A0K8RJI1"/>
<evidence type="ECO:0000256" key="5">
    <source>
        <dbReference type="ARBA" id="ARBA00034321"/>
    </source>
</evidence>
<comment type="subcellular location">
    <subcellularLocation>
        <location evidence="1">Secreted</location>
    </subcellularLocation>
</comment>
<accession>A0A0K8RJI1</accession>
<evidence type="ECO:0000256" key="4">
    <source>
        <dbReference type="ARBA" id="ARBA00023180"/>
    </source>
</evidence>
<evidence type="ECO:0000256" key="1">
    <source>
        <dbReference type="ARBA" id="ARBA00004613"/>
    </source>
</evidence>
<organism evidence="6">
    <name type="scientific">Ixodes ricinus</name>
    <name type="common">Common tick</name>
    <name type="synonym">Acarus ricinus</name>
    <dbReference type="NCBI Taxonomy" id="34613"/>
    <lineage>
        <taxon>Eukaryota</taxon>
        <taxon>Metazoa</taxon>
        <taxon>Ecdysozoa</taxon>
        <taxon>Arthropoda</taxon>
        <taxon>Chelicerata</taxon>
        <taxon>Arachnida</taxon>
        <taxon>Acari</taxon>
        <taxon>Parasitiformes</taxon>
        <taxon>Ixodida</taxon>
        <taxon>Ixodoidea</taxon>
        <taxon>Ixodidae</taxon>
        <taxon>Ixodinae</taxon>
        <taxon>Ixodes</taxon>
    </lineage>
</organism>
<reference evidence="6" key="1">
    <citation type="submission" date="2012-12" db="EMBL/GenBank/DDBJ databases">
        <title>Identification and characterization of a phenylalanine ammonia-lyase gene family in Isatis indigotica Fort.</title>
        <authorList>
            <person name="Liu Q."/>
            <person name="Chen J."/>
            <person name="Zhou X."/>
            <person name="Di P."/>
            <person name="Xiao Y."/>
            <person name="Xuan H."/>
            <person name="Zhang L."/>
            <person name="Chen W."/>
        </authorList>
    </citation>
    <scope>NUCLEOTIDE SEQUENCE</scope>
    <source>
        <tissue evidence="6">Salivary gland</tissue>
    </source>
</reference>
<evidence type="ECO:0000256" key="3">
    <source>
        <dbReference type="ARBA" id="ARBA00022729"/>
    </source>
</evidence>
<comment type="similarity">
    <text evidence="5">Belongs to the salp15 family.</text>
</comment>
<dbReference type="GO" id="GO:0005576">
    <property type="term" value="C:extracellular region"/>
    <property type="evidence" value="ECO:0007669"/>
    <property type="project" value="UniProtKB-SubCell"/>
</dbReference>
<keyword evidence="4" id="KW-0325">Glycoprotein</keyword>
<sequence>MENTGILLFIMRATRLITAMFVLCAICEPIVAGVAIKGAENLAPNCDHKIKELCKNTTLGALQEVTVKPRNCRAICTHRPPGPDTVVVNGMNIWNRKYEEVTLPQGMPCAFGAKCDNNGKCICRFCNEGNSNKKPTST</sequence>
<evidence type="ECO:0000256" key="2">
    <source>
        <dbReference type="ARBA" id="ARBA00022525"/>
    </source>
</evidence>
<dbReference type="Pfam" id="PF12115">
    <property type="entry name" value="Salp15"/>
    <property type="match status" value="1"/>
</dbReference>
<name>A0A0K8RJI1_IXORI</name>
<proteinExistence type="evidence at transcript level"/>
<dbReference type="InterPro" id="IPR021971">
    <property type="entry name" value="Salp15"/>
</dbReference>
<protein>
    <submittedName>
        <fullName evidence="6">Putative salp15</fullName>
    </submittedName>
</protein>
<dbReference type="EMBL" id="GADI01003124">
    <property type="protein sequence ID" value="JAA70684.1"/>
    <property type="molecule type" value="mRNA"/>
</dbReference>
<evidence type="ECO:0000313" key="6">
    <source>
        <dbReference type="EMBL" id="JAA70684.1"/>
    </source>
</evidence>